<reference evidence="2 4" key="2">
    <citation type="submission" date="2019-06" db="EMBL/GenBank/DDBJ databases">
        <title>Genome sequence analysis of &gt;100 Bacillus licheniformis strains suggests intrinsic resistance to this species.</title>
        <authorList>
            <person name="Wels M."/>
            <person name="Siezen R.J."/>
            <person name="Johansen E."/>
            <person name="Stuer-Lauridsen B."/>
            <person name="Bjerre K."/>
            <person name="Nielsen B.K.K."/>
        </authorList>
    </citation>
    <scope>NUCLEOTIDE SEQUENCE [LARGE SCALE GENOMIC DNA]</scope>
    <source>
        <strain evidence="2 4">BAC-15381</strain>
    </source>
</reference>
<evidence type="ECO:0000313" key="1">
    <source>
        <dbReference type="EMBL" id="OLF91340.1"/>
    </source>
</evidence>
<protein>
    <submittedName>
        <fullName evidence="1">Uncharacterized protein</fullName>
    </submittedName>
</protein>
<dbReference type="Proteomes" id="UP000185604">
    <property type="component" value="Unassembled WGS sequence"/>
</dbReference>
<comment type="caution">
    <text evidence="1">The sequence shown here is derived from an EMBL/GenBank/DDBJ whole genome shotgun (WGS) entry which is preliminary data.</text>
</comment>
<dbReference type="AlphaFoldDB" id="A0A6I7U442"/>
<keyword evidence="4" id="KW-1185">Reference proteome</keyword>
<evidence type="ECO:0000313" key="2">
    <source>
        <dbReference type="EMBL" id="TWL33619.1"/>
    </source>
</evidence>
<dbReference type="EMBL" id="LKPO01000019">
    <property type="protein sequence ID" value="OLF91340.1"/>
    <property type="molecule type" value="Genomic_DNA"/>
</dbReference>
<name>A0A6I7U442_9BACI</name>
<evidence type="ECO:0000313" key="4">
    <source>
        <dbReference type="Proteomes" id="UP000429980"/>
    </source>
</evidence>
<evidence type="ECO:0000313" key="3">
    <source>
        <dbReference type="Proteomes" id="UP000185604"/>
    </source>
</evidence>
<accession>A0A6I7U442</accession>
<dbReference type="Proteomes" id="UP000429980">
    <property type="component" value="Unassembled WGS sequence"/>
</dbReference>
<reference evidence="1 3" key="1">
    <citation type="journal article" date="2016" name="Front. Microbiol.">
        <title>High-Level Heat Resistance of Spores of Bacillus amyloliquefaciens and Bacillus licheniformis Results from the Presence of a spoVA Operon in a Tn1546 Transposon.</title>
        <authorList>
            <person name="Berendsen E.M."/>
            <person name="Koning R.A."/>
            <person name="Boekhorst J."/>
            <person name="de Jong A."/>
            <person name="Kuipers O.P."/>
            <person name="Wells-Bennik M.H."/>
        </authorList>
    </citation>
    <scope>NUCLEOTIDE SEQUENCE [LARGE SCALE GENOMIC DNA]</scope>
    <source>
        <strain evidence="1 3">B4121</strain>
    </source>
</reference>
<proteinExistence type="predicted"/>
<gene>
    <name evidence="1" type="ORF">B4121_2818</name>
    <name evidence="2" type="ORF">CHCC15381_0126</name>
</gene>
<sequence length="52" mass="5842">MSISISKEKNSKNRGGLHGISASFVTAPQHHDRPFFLIKAQFMDAVRKKCII</sequence>
<dbReference type="EMBL" id="NILF01000067">
    <property type="protein sequence ID" value="TWL33619.1"/>
    <property type="molecule type" value="Genomic_DNA"/>
</dbReference>
<organism evidence="1 3">
    <name type="scientific">Bacillus paralicheniformis</name>
    <dbReference type="NCBI Taxonomy" id="1648923"/>
    <lineage>
        <taxon>Bacteria</taxon>
        <taxon>Bacillati</taxon>
        <taxon>Bacillota</taxon>
        <taxon>Bacilli</taxon>
        <taxon>Bacillales</taxon>
        <taxon>Bacillaceae</taxon>
        <taxon>Bacillus</taxon>
    </lineage>
</organism>